<evidence type="ECO:0000256" key="8">
    <source>
        <dbReference type="ARBA" id="ARBA00023136"/>
    </source>
</evidence>
<dbReference type="Proteomes" id="UP000825935">
    <property type="component" value="Chromosome 13"/>
</dbReference>
<sequence>MGSYLKQLSSKTSAASEFAYKHGSVYYKNLLENNKQYIDPEPTVQKCQELSKKLFYTRLASIPGRYESFWKEIDYMKNAVKRRQDLTVEDLGVGLLFAAECYAWFCVGEIVGRGFTLTGYYP</sequence>
<keyword evidence="7" id="KW-0496">Mitochondrion</keyword>
<dbReference type="GO" id="GO:0031966">
    <property type="term" value="C:mitochondrial membrane"/>
    <property type="evidence" value="ECO:0007669"/>
    <property type="project" value="UniProtKB-SubCell"/>
</dbReference>
<dbReference type="GO" id="GO:0045259">
    <property type="term" value="C:proton-transporting ATP synthase complex"/>
    <property type="evidence" value="ECO:0007669"/>
    <property type="project" value="UniProtKB-KW"/>
</dbReference>
<evidence type="ECO:0000256" key="4">
    <source>
        <dbReference type="ARBA" id="ARBA00022547"/>
    </source>
</evidence>
<dbReference type="Pfam" id="PF04718">
    <property type="entry name" value="ATP-synt_G"/>
    <property type="match status" value="1"/>
</dbReference>
<dbReference type="OMA" id="YAWYCVG"/>
<comment type="similarity">
    <text evidence="2">Belongs to the ATPase g subunit family.</text>
</comment>
<reference evidence="10" key="1">
    <citation type="submission" date="2021-08" db="EMBL/GenBank/DDBJ databases">
        <title>WGS assembly of Ceratopteris richardii.</title>
        <authorList>
            <person name="Marchant D.B."/>
            <person name="Chen G."/>
            <person name="Jenkins J."/>
            <person name="Shu S."/>
            <person name="Leebens-Mack J."/>
            <person name="Grimwood J."/>
            <person name="Schmutz J."/>
            <person name="Soltis P."/>
            <person name="Soltis D."/>
            <person name="Chen Z.-H."/>
        </authorList>
    </citation>
    <scope>NUCLEOTIDE SEQUENCE</scope>
    <source>
        <strain evidence="10">Whitten #5841</strain>
        <tissue evidence="10">Leaf</tissue>
    </source>
</reference>
<dbReference type="GO" id="GO:0015986">
    <property type="term" value="P:proton motive force-driven ATP synthesis"/>
    <property type="evidence" value="ECO:0007669"/>
    <property type="project" value="InterPro"/>
</dbReference>
<comment type="caution">
    <text evidence="10">The sequence shown here is derived from an EMBL/GenBank/DDBJ whole genome shotgun (WGS) entry which is preliminary data.</text>
</comment>
<keyword evidence="6" id="KW-0406">Ion transport</keyword>
<keyword evidence="5" id="KW-0375">Hydrogen ion transport</keyword>
<evidence type="ECO:0000256" key="9">
    <source>
        <dbReference type="ARBA" id="ARBA00023310"/>
    </source>
</evidence>
<name>A0A8T2TK32_CERRI</name>
<evidence type="ECO:0000313" key="11">
    <source>
        <dbReference type="Proteomes" id="UP000825935"/>
    </source>
</evidence>
<keyword evidence="4" id="KW-0138">CF(0)</keyword>
<dbReference type="PANTHER" id="PTHR12386">
    <property type="entry name" value="ATP SYNTHASE SUBUNIT"/>
    <property type="match status" value="1"/>
</dbReference>
<proteinExistence type="inferred from homology"/>
<evidence type="ECO:0000313" key="10">
    <source>
        <dbReference type="EMBL" id="KAH7422096.1"/>
    </source>
</evidence>
<keyword evidence="9" id="KW-0066">ATP synthesis</keyword>
<evidence type="ECO:0000256" key="1">
    <source>
        <dbReference type="ARBA" id="ARBA00004325"/>
    </source>
</evidence>
<dbReference type="AlphaFoldDB" id="A0A8T2TK32"/>
<dbReference type="GO" id="GO:0015078">
    <property type="term" value="F:proton transmembrane transporter activity"/>
    <property type="evidence" value="ECO:0007669"/>
    <property type="project" value="InterPro"/>
</dbReference>
<keyword evidence="8" id="KW-0472">Membrane</keyword>
<evidence type="ECO:0000256" key="5">
    <source>
        <dbReference type="ARBA" id="ARBA00022781"/>
    </source>
</evidence>
<organism evidence="10 11">
    <name type="scientific">Ceratopteris richardii</name>
    <name type="common">Triangle waterfern</name>
    <dbReference type="NCBI Taxonomy" id="49495"/>
    <lineage>
        <taxon>Eukaryota</taxon>
        <taxon>Viridiplantae</taxon>
        <taxon>Streptophyta</taxon>
        <taxon>Embryophyta</taxon>
        <taxon>Tracheophyta</taxon>
        <taxon>Polypodiopsida</taxon>
        <taxon>Polypodiidae</taxon>
        <taxon>Polypodiales</taxon>
        <taxon>Pteridineae</taxon>
        <taxon>Pteridaceae</taxon>
        <taxon>Parkerioideae</taxon>
        <taxon>Ceratopteris</taxon>
    </lineage>
</organism>
<dbReference type="OrthoDB" id="437at2759"/>
<evidence type="ECO:0008006" key="12">
    <source>
        <dbReference type="Google" id="ProtNLM"/>
    </source>
</evidence>
<accession>A0A8T2TK32</accession>
<dbReference type="EMBL" id="CM035418">
    <property type="protein sequence ID" value="KAH7422096.1"/>
    <property type="molecule type" value="Genomic_DNA"/>
</dbReference>
<evidence type="ECO:0000256" key="2">
    <source>
        <dbReference type="ARBA" id="ARBA00005699"/>
    </source>
</evidence>
<dbReference type="InterPro" id="IPR006808">
    <property type="entry name" value="ATP_synth_F0_gsu_mt"/>
</dbReference>
<evidence type="ECO:0000256" key="6">
    <source>
        <dbReference type="ARBA" id="ARBA00023065"/>
    </source>
</evidence>
<protein>
    <recommendedName>
        <fullName evidence="12">Mitochondrial ATP synthase subunit G protein</fullName>
    </recommendedName>
</protein>
<keyword evidence="3" id="KW-0813">Transport</keyword>
<evidence type="ECO:0000256" key="7">
    <source>
        <dbReference type="ARBA" id="ARBA00023128"/>
    </source>
</evidence>
<evidence type="ECO:0000256" key="3">
    <source>
        <dbReference type="ARBA" id="ARBA00022448"/>
    </source>
</evidence>
<keyword evidence="11" id="KW-1185">Reference proteome</keyword>
<comment type="subcellular location">
    <subcellularLocation>
        <location evidence="1">Mitochondrion membrane</location>
    </subcellularLocation>
</comment>
<gene>
    <name evidence="10" type="ORF">KP509_13G090400</name>
</gene>